<gene>
    <name evidence="2" type="ORF">V2K49_19260</name>
</gene>
<dbReference type="AlphaFoldDB" id="A0ABD5JBX4"/>
<feature type="domain" description="Sulfatase-modifying factor enzyme-like" evidence="1">
    <location>
        <begin position="5"/>
        <end position="137"/>
    </location>
</feature>
<evidence type="ECO:0000259" key="1">
    <source>
        <dbReference type="Pfam" id="PF03781"/>
    </source>
</evidence>
<organism evidence="2 3">
    <name type="scientific">Streptomyces antimycoticus</name>
    <dbReference type="NCBI Taxonomy" id="68175"/>
    <lineage>
        <taxon>Bacteria</taxon>
        <taxon>Bacillati</taxon>
        <taxon>Actinomycetota</taxon>
        <taxon>Actinomycetes</taxon>
        <taxon>Kitasatosporales</taxon>
        <taxon>Streptomycetaceae</taxon>
        <taxon>Streptomyces</taxon>
        <taxon>Streptomyces violaceusniger group</taxon>
    </lineage>
</organism>
<dbReference type="PANTHER" id="PTHR23150:SF19">
    <property type="entry name" value="FORMYLGLYCINE-GENERATING ENZYME"/>
    <property type="match status" value="1"/>
</dbReference>
<comment type="caution">
    <text evidence="2">The sequence shown here is derived from an EMBL/GenBank/DDBJ whole genome shotgun (WGS) entry which is preliminary data.</text>
</comment>
<dbReference type="EMBL" id="JAZBJQ010000012">
    <property type="protein sequence ID" value="MEE4585272.1"/>
    <property type="molecule type" value="Genomic_DNA"/>
</dbReference>
<reference evidence="2 3" key="1">
    <citation type="submission" date="2023-11" db="EMBL/GenBank/DDBJ databases">
        <title>30 novel species of actinomycetes from the DSMZ collection.</title>
        <authorList>
            <person name="Nouioui I."/>
        </authorList>
    </citation>
    <scope>NUCLEOTIDE SEQUENCE [LARGE SCALE GENOMIC DNA]</scope>
    <source>
        <strain evidence="2 3">DSM 41602</strain>
    </source>
</reference>
<dbReference type="PANTHER" id="PTHR23150">
    <property type="entry name" value="SULFATASE MODIFYING FACTOR 1, 2"/>
    <property type="match status" value="1"/>
</dbReference>
<dbReference type="InterPro" id="IPR042095">
    <property type="entry name" value="SUMF_sf"/>
</dbReference>
<dbReference type="Proteomes" id="UP001354649">
    <property type="component" value="Unassembled WGS sequence"/>
</dbReference>
<evidence type="ECO:0000313" key="3">
    <source>
        <dbReference type="Proteomes" id="UP001354649"/>
    </source>
</evidence>
<evidence type="ECO:0000313" key="2">
    <source>
        <dbReference type="EMBL" id="MEE4585272.1"/>
    </source>
</evidence>
<proteinExistence type="predicted"/>
<dbReference type="Gene3D" id="3.90.1580.10">
    <property type="entry name" value="paralog of FGE (formylglycine-generating enzyme)"/>
    <property type="match status" value="1"/>
</dbReference>
<dbReference type="InterPro" id="IPR051043">
    <property type="entry name" value="Sulfatase_Mod_Factor_Kinase"/>
</dbReference>
<accession>A0ABD5JBX4</accession>
<dbReference type="SUPFAM" id="SSF56436">
    <property type="entry name" value="C-type lectin-like"/>
    <property type="match status" value="1"/>
</dbReference>
<dbReference type="RefSeq" id="WP_247204521.1">
    <property type="nucleotide sequence ID" value="NZ_JBIBDX010000007.1"/>
</dbReference>
<dbReference type="InterPro" id="IPR005532">
    <property type="entry name" value="SUMF_dom"/>
</dbReference>
<dbReference type="InterPro" id="IPR016187">
    <property type="entry name" value="CTDL_fold"/>
</dbReference>
<name>A0ABD5JBX4_9ACTN</name>
<dbReference type="Pfam" id="PF03781">
    <property type="entry name" value="FGE-sulfatase"/>
    <property type="match status" value="1"/>
</dbReference>
<protein>
    <submittedName>
        <fullName evidence="2">SUMF1/EgtB/PvdO family nonheme iron enzyme</fullName>
    </submittedName>
</protein>
<sequence>MTLVGAFRIDVFPTTNAAYERFVRATGHRSPQHWPGGRCADGLFDHPVVWVTWHDAAAYARWSGKTSPTARQWEKAARGPKGGIYPWGDEPTAAKCNVAEAGIGRTTPVARYQAGVSPYGVFDLCGNTWEWCSIEAKPGRYELQRSAFTSPFERAAPSLRNAANATMLDNDTSFRCVGPT</sequence>